<keyword evidence="2" id="KW-1185">Reference proteome</keyword>
<dbReference type="EMBL" id="CAUOFW020002626">
    <property type="protein sequence ID" value="CAK9155044.1"/>
    <property type="molecule type" value="Genomic_DNA"/>
</dbReference>
<protein>
    <submittedName>
        <fullName evidence="1">Uncharacterized protein</fullName>
    </submittedName>
</protein>
<accession>A0ABC8SCY2</accession>
<organism evidence="1 2">
    <name type="scientific">Ilex paraguariensis</name>
    <name type="common">yerba mate</name>
    <dbReference type="NCBI Taxonomy" id="185542"/>
    <lineage>
        <taxon>Eukaryota</taxon>
        <taxon>Viridiplantae</taxon>
        <taxon>Streptophyta</taxon>
        <taxon>Embryophyta</taxon>
        <taxon>Tracheophyta</taxon>
        <taxon>Spermatophyta</taxon>
        <taxon>Magnoliopsida</taxon>
        <taxon>eudicotyledons</taxon>
        <taxon>Gunneridae</taxon>
        <taxon>Pentapetalae</taxon>
        <taxon>asterids</taxon>
        <taxon>campanulids</taxon>
        <taxon>Aquifoliales</taxon>
        <taxon>Aquifoliaceae</taxon>
        <taxon>Ilex</taxon>
    </lineage>
</organism>
<dbReference type="Proteomes" id="UP001642360">
    <property type="component" value="Unassembled WGS sequence"/>
</dbReference>
<reference evidence="1 2" key="1">
    <citation type="submission" date="2024-02" db="EMBL/GenBank/DDBJ databases">
        <authorList>
            <person name="Vignale AGUSTIN F."/>
            <person name="Sosa J E."/>
            <person name="Modenutti C."/>
        </authorList>
    </citation>
    <scope>NUCLEOTIDE SEQUENCE [LARGE SCALE GENOMIC DNA]</scope>
</reference>
<dbReference type="AlphaFoldDB" id="A0ABC8SCY2"/>
<sequence length="127" mass="13562">MAVIEKLKMFVVQEPVVAASCLIAGVDFGDNIAGLRILNCNSHILIPRRGLHGDNIAGLGSGCWYDCQTTSFACVNLNASMKNFSMFICTLVQITAESSQNQAMDTGIGVYHRKTSRGLPKVKPGGG</sequence>
<name>A0ABC8SCY2_9AQUA</name>
<evidence type="ECO:0000313" key="2">
    <source>
        <dbReference type="Proteomes" id="UP001642360"/>
    </source>
</evidence>
<comment type="caution">
    <text evidence="1">The sequence shown here is derived from an EMBL/GenBank/DDBJ whole genome shotgun (WGS) entry which is preliminary data.</text>
</comment>
<proteinExistence type="predicted"/>
<evidence type="ECO:0000313" key="1">
    <source>
        <dbReference type="EMBL" id="CAK9155044.1"/>
    </source>
</evidence>
<gene>
    <name evidence="1" type="ORF">ILEXP_LOCUS23426</name>
</gene>